<organism evidence="9 10">
    <name type="scientific">Agrilactobacillus yilanensis</name>
    <dbReference type="NCBI Taxonomy" id="2485997"/>
    <lineage>
        <taxon>Bacteria</taxon>
        <taxon>Bacillati</taxon>
        <taxon>Bacillota</taxon>
        <taxon>Bacilli</taxon>
        <taxon>Lactobacillales</taxon>
        <taxon>Lactobacillaceae</taxon>
        <taxon>Agrilactobacillus</taxon>
    </lineage>
</organism>
<keyword evidence="6 8" id="KW-0472">Membrane</keyword>
<accession>A0ABW4J7W8</accession>
<dbReference type="EMBL" id="JBHTOP010000011">
    <property type="protein sequence ID" value="MFD1671540.1"/>
    <property type="molecule type" value="Genomic_DNA"/>
</dbReference>
<dbReference type="PANTHER" id="PTHR30561:SF0">
    <property type="entry name" value="GUANIDINIUM EXPORTER"/>
    <property type="match status" value="1"/>
</dbReference>
<dbReference type="Pfam" id="PF00893">
    <property type="entry name" value="Multi_Drug_Res"/>
    <property type="match status" value="1"/>
</dbReference>
<evidence type="ECO:0000256" key="2">
    <source>
        <dbReference type="ARBA" id="ARBA00022448"/>
    </source>
</evidence>
<dbReference type="PANTHER" id="PTHR30561">
    <property type="entry name" value="SMR FAMILY PROTON-DEPENDENT DRUG EFFLUX TRANSPORTER SUGE"/>
    <property type="match status" value="1"/>
</dbReference>
<evidence type="ECO:0000256" key="7">
    <source>
        <dbReference type="RuleBase" id="RU003942"/>
    </source>
</evidence>
<dbReference type="Gene3D" id="1.10.3730.20">
    <property type="match status" value="1"/>
</dbReference>
<feature type="transmembrane region" description="Helical" evidence="8">
    <location>
        <begin position="57"/>
        <end position="79"/>
    </location>
</feature>
<comment type="caution">
    <text evidence="9">The sequence shown here is derived from an EMBL/GenBank/DDBJ whole genome shotgun (WGS) entry which is preliminary data.</text>
</comment>
<dbReference type="RefSeq" id="WP_225423713.1">
    <property type="nucleotide sequence ID" value="NZ_JBHTOP010000011.1"/>
</dbReference>
<keyword evidence="5 8" id="KW-1133">Transmembrane helix</keyword>
<evidence type="ECO:0000256" key="4">
    <source>
        <dbReference type="ARBA" id="ARBA00022692"/>
    </source>
</evidence>
<feature type="transmembrane region" description="Helical" evidence="8">
    <location>
        <begin position="88"/>
        <end position="104"/>
    </location>
</feature>
<evidence type="ECO:0000256" key="8">
    <source>
        <dbReference type="SAM" id="Phobius"/>
    </source>
</evidence>
<keyword evidence="10" id="KW-1185">Reference proteome</keyword>
<dbReference type="InterPro" id="IPR000390">
    <property type="entry name" value="Small_drug/metabolite_transptr"/>
</dbReference>
<dbReference type="InterPro" id="IPR045324">
    <property type="entry name" value="Small_multidrug_res"/>
</dbReference>
<proteinExistence type="inferred from homology"/>
<gene>
    <name evidence="9" type="ORF">ACFQ5M_05490</name>
</gene>
<protein>
    <submittedName>
        <fullName evidence="9">DMT family transporter</fullName>
    </submittedName>
</protein>
<keyword evidence="4 7" id="KW-0812">Transmembrane</keyword>
<dbReference type="InterPro" id="IPR037185">
    <property type="entry name" value="EmrE-like"/>
</dbReference>
<reference evidence="10" key="1">
    <citation type="journal article" date="2019" name="Int. J. Syst. Evol. Microbiol.">
        <title>The Global Catalogue of Microorganisms (GCM) 10K type strain sequencing project: providing services to taxonomists for standard genome sequencing and annotation.</title>
        <authorList>
            <consortium name="The Broad Institute Genomics Platform"/>
            <consortium name="The Broad Institute Genome Sequencing Center for Infectious Disease"/>
            <person name="Wu L."/>
            <person name="Ma J."/>
        </authorList>
    </citation>
    <scope>NUCLEOTIDE SEQUENCE [LARGE SCALE GENOMIC DNA]</scope>
    <source>
        <strain evidence="10">CCM 8896</strain>
    </source>
</reference>
<sequence length="105" mass="11597">MMGLIALILAGGFEVMMVYSLNRTQGFKNKLWCFVVFVFAGLSLASLSFAMKTYEAGVAYSIWVAFGSIGAILLGIFCFKEKINLRQIAWMIVIIISVIGLKLFA</sequence>
<evidence type="ECO:0000313" key="9">
    <source>
        <dbReference type="EMBL" id="MFD1671540.1"/>
    </source>
</evidence>
<evidence type="ECO:0000256" key="3">
    <source>
        <dbReference type="ARBA" id="ARBA00022475"/>
    </source>
</evidence>
<feature type="transmembrane region" description="Helical" evidence="8">
    <location>
        <begin position="6"/>
        <end position="22"/>
    </location>
</feature>
<dbReference type="Proteomes" id="UP001597267">
    <property type="component" value="Unassembled WGS sequence"/>
</dbReference>
<evidence type="ECO:0000256" key="1">
    <source>
        <dbReference type="ARBA" id="ARBA00004651"/>
    </source>
</evidence>
<comment type="subcellular location">
    <subcellularLocation>
        <location evidence="1 7">Cell membrane</location>
        <topology evidence="1 7">Multi-pass membrane protein</topology>
    </subcellularLocation>
</comment>
<comment type="similarity">
    <text evidence="7">Belongs to the drug/metabolite transporter (DMT) superfamily. Small multidrug resistance (SMR) (TC 2.A.7.1) family.</text>
</comment>
<keyword evidence="2" id="KW-0813">Transport</keyword>
<evidence type="ECO:0000256" key="6">
    <source>
        <dbReference type="ARBA" id="ARBA00023136"/>
    </source>
</evidence>
<dbReference type="SUPFAM" id="SSF103481">
    <property type="entry name" value="Multidrug resistance efflux transporter EmrE"/>
    <property type="match status" value="1"/>
</dbReference>
<evidence type="ECO:0000313" key="10">
    <source>
        <dbReference type="Proteomes" id="UP001597267"/>
    </source>
</evidence>
<name>A0ABW4J7W8_9LACO</name>
<evidence type="ECO:0000256" key="5">
    <source>
        <dbReference type="ARBA" id="ARBA00022989"/>
    </source>
</evidence>
<feature type="transmembrane region" description="Helical" evidence="8">
    <location>
        <begin position="31"/>
        <end position="51"/>
    </location>
</feature>
<keyword evidence="3" id="KW-1003">Cell membrane</keyword>